<sequence length="24" mass="2723">MMNKAETLKKKPTQVMESTLTLIS</sequence>
<reference evidence="3" key="1">
    <citation type="journal article" date="2013" name="Mol. Plant Microbe Interact.">
        <title>Global aspects of pacC regulation of pathogenicity genes in Colletotrichum gloeosporioides as revealed by transcriptome analysis.</title>
        <authorList>
            <person name="Alkan N."/>
            <person name="Meng X."/>
            <person name="Friedlander G."/>
            <person name="Reuveni E."/>
            <person name="Sukno S."/>
            <person name="Sherman A."/>
            <person name="Thon M."/>
            <person name="Fluhr R."/>
            <person name="Prusky D."/>
        </authorList>
    </citation>
    <scope>NUCLEOTIDE SEQUENCE [LARGE SCALE GENOMIC DNA]</scope>
    <source>
        <strain evidence="3">Cg-14</strain>
    </source>
</reference>
<comment type="caution">
    <text evidence="2">The sequence shown here is derived from an EMBL/GenBank/DDBJ whole genome shotgun (WGS) entry which is preliminary data.</text>
</comment>
<organism evidence="2 3">
    <name type="scientific">Colletotrichum gloeosporioides (strain Cg-14)</name>
    <name type="common">Anthracnose fungus</name>
    <name type="synonym">Glomerella cingulata</name>
    <dbReference type="NCBI Taxonomy" id="1237896"/>
    <lineage>
        <taxon>Eukaryota</taxon>
        <taxon>Fungi</taxon>
        <taxon>Dikarya</taxon>
        <taxon>Ascomycota</taxon>
        <taxon>Pezizomycotina</taxon>
        <taxon>Sordariomycetes</taxon>
        <taxon>Hypocreomycetidae</taxon>
        <taxon>Glomerellales</taxon>
        <taxon>Glomerellaceae</taxon>
        <taxon>Colletotrichum</taxon>
        <taxon>Colletotrichum gloeosporioides species complex</taxon>
    </lineage>
</organism>
<dbReference type="EMBL" id="AMYD01001573">
    <property type="protein sequence ID" value="EQB52571.1"/>
    <property type="molecule type" value="Genomic_DNA"/>
</dbReference>
<evidence type="ECO:0000313" key="3">
    <source>
        <dbReference type="Proteomes" id="UP000015530"/>
    </source>
</evidence>
<name>T0LLK0_COLGC</name>
<accession>T0LLK0</accession>
<evidence type="ECO:0000256" key="1">
    <source>
        <dbReference type="SAM" id="MobiDB-lite"/>
    </source>
</evidence>
<protein>
    <submittedName>
        <fullName evidence="2">Uncharacterized protein</fullName>
    </submittedName>
</protein>
<proteinExistence type="predicted"/>
<feature type="compositionally biased region" description="Polar residues" evidence="1">
    <location>
        <begin position="15"/>
        <end position="24"/>
    </location>
</feature>
<dbReference type="HOGENOM" id="CLU_3421341_0_0_1"/>
<feature type="region of interest" description="Disordered" evidence="1">
    <location>
        <begin position="1"/>
        <end position="24"/>
    </location>
</feature>
<dbReference type="AlphaFoldDB" id="T0LLK0"/>
<gene>
    <name evidence="2" type="ORF">CGLO_07796</name>
</gene>
<dbReference type="Proteomes" id="UP000015530">
    <property type="component" value="Unassembled WGS sequence"/>
</dbReference>
<evidence type="ECO:0000313" key="2">
    <source>
        <dbReference type="EMBL" id="EQB52571.1"/>
    </source>
</evidence>